<keyword evidence="3" id="KW-1185">Reference proteome</keyword>
<keyword evidence="1" id="KW-0732">Signal</keyword>
<proteinExistence type="predicted"/>
<feature type="chain" id="PRO_5045212751" evidence="1">
    <location>
        <begin position="23"/>
        <end position="153"/>
    </location>
</feature>
<dbReference type="Proteomes" id="UP001264980">
    <property type="component" value="Unassembled WGS sequence"/>
</dbReference>
<comment type="caution">
    <text evidence="2">The sequence shown here is derived from an EMBL/GenBank/DDBJ whole genome shotgun (WGS) entry which is preliminary data.</text>
</comment>
<organism evidence="2 3">
    <name type="scientific">Dyadobacter fermentans</name>
    <dbReference type="NCBI Taxonomy" id="94254"/>
    <lineage>
        <taxon>Bacteria</taxon>
        <taxon>Pseudomonadati</taxon>
        <taxon>Bacteroidota</taxon>
        <taxon>Cytophagia</taxon>
        <taxon>Cytophagales</taxon>
        <taxon>Spirosomataceae</taxon>
        <taxon>Dyadobacter</taxon>
    </lineage>
</organism>
<evidence type="ECO:0000313" key="2">
    <source>
        <dbReference type="EMBL" id="MDR6803905.1"/>
    </source>
</evidence>
<feature type="signal peptide" evidence="1">
    <location>
        <begin position="1"/>
        <end position="22"/>
    </location>
</feature>
<evidence type="ECO:0000256" key="1">
    <source>
        <dbReference type="SAM" id="SignalP"/>
    </source>
</evidence>
<accession>A0ABU1QUD3</accession>
<sequence length="153" mass="17235">MNFKAIKIIPAILLLFALQASVALPKSADTPDENSLLINGRVVTTEQFAYVTSGILTIAKSNPVSHQNTTVPFLIYLKRDGRIVNPESHAHNFAVWSSDVRDMLEYAEAGDQLIIDLVKPHNTATRKVITIKKTQIVPRFQWFYVLKQKKDNC</sequence>
<dbReference type="EMBL" id="JAVDTI010000001">
    <property type="protein sequence ID" value="MDR6803905.1"/>
    <property type="molecule type" value="Genomic_DNA"/>
</dbReference>
<evidence type="ECO:0000313" key="3">
    <source>
        <dbReference type="Proteomes" id="UP001264980"/>
    </source>
</evidence>
<reference evidence="2 3" key="1">
    <citation type="submission" date="2023-07" db="EMBL/GenBank/DDBJ databases">
        <title>Sorghum-associated microbial communities from plants grown in Nebraska, USA.</title>
        <authorList>
            <person name="Schachtman D."/>
        </authorList>
    </citation>
    <scope>NUCLEOTIDE SEQUENCE [LARGE SCALE GENOMIC DNA]</scope>
    <source>
        <strain evidence="2 3">BE57</strain>
    </source>
</reference>
<name>A0ABU1QUD3_9BACT</name>
<gene>
    <name evidence="2" type="ORF">J2W84_000942</name>
</gene>
<protein>
    <submittedName>
        <fullName evidence="2">Uncharacterized protein</fullName>
    </submittedName>
</protein>
<dbReference type="RefSeq" id="WP_309981289.1">
    <property type="nucleotide sequence ID" value="NZ_JAVDTI010000001.1"/>
</dbReference>